<dbReference type="Proteomes" id="UP000004407">
    <property type="component" value="Unassembled WGS sequence"/>
</dbReference>
<evidence type="ECO:0000313" key="4">
    <source>
        <dbReference type="EMBL" id="EHJ36478.1"/>
    </source>
</evidence>
<name>G6B1E3_9BACT</name>
<dbReference type="PANTHER" id="PTHR36194:SF1">
    <property type="entry name" value="S-LAYER-LIKE PROTEIN"/>
    <property type="match status" value="1"/>
</dbReference>
<accession>G6B1E3</accession>
<evidence type="ECO:0000259" key="2">
    <source>
        <dbReference type="Pfam" id="PF03781"/>
    </source>
</evidence>
<comment type="caution">
    <text evidence="4">The sequence shown here is derived from an EMBL/GenBank/DDBJ whole genome shotgun (WGS) entry which is preliminary data.</text>
</comment>
<dbReference type="InterPro" id="IPR013229">
    <property type="entry name" value="PEGA"/>
</dbReference>
<feature type="domain" description="Sulfatase-modifying factor enzyme-like" evidence="2">
    <location>
        <begin position="374"/>
        <end position="447"/>
    </location>
</feature>
<dbReference type="Pfam" id="PF08308">
    <property type="entry name" value="PEGA"/>
    <property type="match status" value="2"/>
</dbReference>
<sequence>MRNILLSFVLLFAAISTVFAQKLTVESFKLAGSDLTAQTQPRKDLNDRNCALIKVGVGLQGVQFEGGIMGNVENKTGEYWVYMPQGNRQLKVKHANYAPVMVTFADYGVEKLESNRTYELIITASGNVIGPVDAGGNFYALTVSPKDAKVSIDGVLQSSSTDGEYSAMLPYGSHTYKVEAGGYISKSGTFTISSSDMTPINVSLVSAMATVSVTCPTPAVSLYVDKKSVGMAPWTGSLKEGMHLIEVKKEGYRSQQRTINLSQQQKLDVAFNELAAIQGNLSVNYKPFGADVYVDGKKIGQSPRVFNGIMVGNHKVEIKKDGYGTDSKTVNILEGQTATLAGVLTTNSSSSVASGFSSSGNTITIPVKDGISIDMVRVEAGTFTMGATPEMKNPDGDEKPTHQVTLTNDYYIGKYEVTQALWQTVMGNNPSKFKGDNLPVEQVSWDDCQ</sequence>
<dbReference type="EMBL" id="AFZZ01000242">
    <property type="protein sequence ID" value="EHJ36478.1"/>
    <property type="molecule type" value="Genomic_DNA"/>
</dbReference>
<dbReference type="eggNOG" id="COG1262">
    <property type="taxonomic scope" value="Bacteria"/>
</dbReference>
<dbReference type="eggNOG" id="COG1470">
    <property type="taxonomic scope" value="Bacteria"/>
</dbReference>
<dbReference type="InterPro" id="IPR042095">
    <property type="entry name" value="SUMF_sf"/>
</dbReference>
<evidence type="ECO:0000256" key="1">
    <source>
        <dbReference type="SAM" id="SignalP"/>
    </source>
</evidence>
<organism evidence="4 5">
    <name type="scientific">Leyella stercorea DSM 18206</name>
    <dbReference type="NCBI Taxonomy" id="1002367"/>
    <lineage>
        <taxon>Bacteria</taxon>
        <taxon>Pseudomonadati</taxon>
        <taxon>Bacteroidota</taxon>
        <taxon>Bacteroidia</taxon>
        <taxon>Bacteroidales</taxon>
        <taxon>Prevotellaceae</taxon>
        <taxon>Leyella</taxon>
    </lineage>
</organism>
<keyword evidence="1" id="KW-0732">Signal</keyword>
<dbReference type="Gene3D" id="3.90.1580.10">
    <property type="entry name" value="paralog of FGE (formylglycine-generating enzyme)"/>
    <property type="match status" value="1"/>
</dbReference>
<reference evidence="4 5" key="1">
    <citation type="submission" date="2011-08" db="EMBL/GenBank/DDBJ databases">
        <authorList>
            <person name="Weinstock G."/>
            <person name="Sodergren E."/>
            <person name="Clifton S."/>
            <person name="Fulton L."/>
            <person name="Fulton B."/>
            <person name="Courtney L."/>
            <person name="Fronick C."/>
            <person name="Harrison M."/>
            <person name="Strong C."/>
            <person name="Farmer C."/>
            <person name="Delahaunty K."/>
            <person name="Markovic C."/>
            <person name="Hall O."/>
            <person name="Minx P."/>
            <person name="Tomlinson C."/>
            <person name="Mitreva M."/>
            <person name="Hou S."/>
            <person name="Chen J."/>
            <person name="Wollam A."/>
            <person name="Pepin K.H."/>
            <person name="Johnson M."/>
            <person name="Bhonagiri V."/>
            <person name="Zhang X."/>
            <person name="Suruliraj S."/>
            <person name="Warren W."/>
            <person name="Chinwalla A."/>
            <person name="Mardis E.R."/>
            <person name="Wilson R.K."/>
        </authorList>
    </citation>
    <scope>NUCLEOTIDE SEQUENCE [LARGE SCALE GENOMIC DNA]</scope>
    <source>
        <strain evidence="4 5">DSM 18206</strain>
    </source>
</reference>
<feature type="non-terminal residue" evidence="4">
    <location>
        <position position="449"/>
    </location>
</feature>
<protein>
    <submittedName>
        <fullName evidence="4">PEGA domain protein</fullName>
    </submittedName>
</protein>
<gene>
    <name evidence="4" type="ORF">HMPREF0673_02714</name>
</gene>
<dbReference type="HOGENOM" id="CLU_610504_0_0_10"/>
<evidence type="ECO:0000313" key="5">
    <source>
        <dbReference type="Proteomes" id="UP000004407"/>
    </source>
</evidence>
<feature type="domain" description="PEGA" evidence="3">
    <location>
        <begin position="279"/>
        <end position="345"/>
    </location>
</feature>
<feature type="domain" description="PEGA" evidence="3">
    <location>
        <begin position="210"/>
        <end position="269"/>
    </location>
</feature>
<evidence type="ECO:0000259" key="3">
    <source>
        <dbReference type="Pfam" id="PF08308"/>
    </source>
</evidence>
<feature type="signal peptide" evidence="1">
    <location>
        <begin position="1"/>
        <end position="20"/>
    </location>
</feature>
<dbReference type="RefSeq" id="WP_007902739.1">
    <property type="nucleotide sequence ID" value="NZ_JH379469.1"/>
</dbReference>
<dbReference type="InterPro" id="IPR016187">
    <property type="entry name" value="CTDL_fold"/>
</dbReference>
<dbReference type="AlphaFoldDB" id="G6B1E3"/>
<dbReference type="SUPFAM" id="SSF56436">
    <property type="entry name" value="C-type lectin-like"/>
    <property type="match status" value="1"/>
</dbReference>
<dbReference type="Gene3D" id="2.60.40.1120">
    <property type="entry name" value="Carboxypeptidase-like, regulatory domain"/>
    <property type="match status" value="1"/>
</dbReference>
<proteinExistence type="predicted"/>
<dbReference type="PANTHER" id="PTHR36194">
    <property type="entry name" value="S-LAYER-LIKE PROTEIN"/>
    <property type="match status" value="1"/>
</dbReference>
<dbReference type="GeneID" id="78338591"/>
<feature type="chain" id="PRO_5003485583" evidence="1">
    <location>
        <begin position="21"/>
        <end position="449"/>
    </location>
</feature>
<dbReference type="InterPro" id="IPR005532">
    <property type="entry name" value="SUMF_dom"/>
</dbReference>
<dbReference type="Pfam" id="PF03781">
    <property type="entry name" value="FGE-sulfatase"/>
    <property type="match status" value="1"/>
</dbReference>